<dbReference type="EMBL" id="JASUXU010000021">
    <property type="protein sequence ID" value="KAK0321359.1"/>
    <property type="molecule type" value="Genomic_DNA"/>
</dbReference>
<feature type="transmembrane region" description="Helical" evidence="6">
    <location>
        <begin position="201"/>
        <end position="219"/>
    </location>
</feature>
<feature type="transmembrane region" description="Helical" evidence="6">
    <location>
        <begin position="505"/>
        <end position="524"/>
    </location>
</feature>
<feature type="transmembrane region" description="Helical" evidence="6">
    <location>
        <begin position="379"/>
        <end position="399"/>
    </location>
</feature>
<evidence type="ECO:0000256" key="1">
    <source>
        <dbReference type="ARBA" id="ARBA00004141"/>
    </source>
</evidence>
<feature type="transmembrane region" description="Helical" evidence="6">
    <location>
        <begin position="336"/>
        <end position="358"/>
    </location>
</feature>
<name>A0AAN6FMZ5_9PEZI</name>
<sequence>MDAQHTAQPTTTPAIASNMTDATMTMPVEKPEQAHQRPDSLASSEAEMEKQASPPSDLKPSVSNGEQVFPPFRQRVIVMVAILLAVFLIALDRTIIATAIPKITDEFHSLNDIGWYGSAFMLTTCGFQLLLGRVYTFYSPKYIFMIMILVFELGSAVCGSAPNSIAVIIGRAIQGVGSAGIVSGAIILMVNTIPLAARPKYMGFFGATFGVASVIGPLVGKSTQLFQSGQVTSADLRQAARLLRILPGDGASTVSLACINNSTLAGANLYSIVNLPIGGIALAIIAFILKPTPPQQGGLTILQQIGKLDLLGELCLLPSIICLLLALQWGGSTYRWLDPVIIALFVVFALLALAFILVQILMPETATIPASVLKSRSMLAGMWLTFCIASAMLTFTYFLPTWFQAIKGTSAVQSGIDTIPMVLALVVGNISAGQITGRIGYYTSQAYASALILPIGAGLITTFTPSTTSSAWIGYQVLLGLGIGFGMQQGNLAAQTVLARRDVPIGVSLMMFWQNLGGAIFVSVGQNVFESRLVSELVNRDIGLSPGQIVNTGATELRSVVPAEKLGELLGIYNDAVRQVFVVGTILACLAALGAAGLEWRSVKGKQGPGGGKPAAVVVSEKVEGGEGAAETV</sequence>
<feature type="transmembrane region" description="Helical" evidence="6">
    <location>
        <begin position="76"/>
        <end position="101"/>
    </location>
</feature>
<dbReference type="GO" id="GO:0005886">
    <property type="term" value="C:plasma membrane"/>
    <property type="evidence" value="ECO:0007669"/>
    <property type="project" value="TreeGrafter"/>
</dbReference>
<feature type="region of interest" description="Disordered" evidence="5">
    <location>
        <begin position="1"/>
        <end position="64"/>
    </location>
</feature>
<dbReference type="InterPro" id="IPR011701">
    <property type="entry name" value="MFS"/>
</dbReference>
<evidence type="ECO:0000256" key="3">
    <source>
        <dbReference type="ARBA" id="ARBA00022989"/>
    </source>
</evidence>
<evidence type="ECO:0000256" key="5">
    <source>
        <dbReference type="SAM" id="MobiDB-lite"/>
    </source>
</evidence>
<dbReference type="PANTHER" id="PTHR23501">
    <property type="entry name" value="MAJOR FACILITATOR SUPERFAMILY"/>
    <property type="match status" value="1"/>
</dbReference>
<organism evidence="8 9">
    <name type="scientific">Friedmanniomyces endolithicus</name>
    <dbReference type="NCBI Taxonomy" id="329885"/>
    <lineage>
        <taxon>Eukaryota</taxon>
        <taxon>Fungi</taxon>
        <taxon>Dikarya</taxon>
        <taxon>Ascomycota</taxon>
        <taxon>Pezizomycotina</taxon>
        <taxon>Dothideomycetes</taxon>
        <taxon>Dothideomycetidae</taxon>
        <taxon>Mycosphaerellales</taxon>
        <taxon>Teratosphaeriaceae</taxon>
        <taxon>Friedmanniomyces</taxon>
    </lineage>
</organism>
<feature type="transmembrane region" description="Helical" evidence="6">
    <location>
        <begin position="143"/>
        <end position="162"/>
    </location>
</feature>
<feature type="transmembrane region" description="Helical" evidence="6">
    <location>
        <begin position="411"/>
        <end position="432"/>
    </location>
</feature>
<dbReference type="Gene3D" id="1.20.1250.20">
    <property type="entry name" value="MFS general substrate transporter like domains"/>
    <property type="match status" value="2"/>
</dbReference>
<keyword evidence="4 6" id="KW-0472">Membrane</keyword>
<evidence type="ECO:0000313" key="9">
    <source>
        <dbReference type="Proteomes" id="UP001168146"/>
    </source>
</evidence>
<dbReference type="InterPro" id="IPR036259">
    <property type="entry name" value="MFS_trans_sf"/>
</dbReference>
<reference evidence="8" key="1">
    <citation type="submission" date="2021-12" db="EMBL/GenBank/DDBJ databases">
        <title>Black yeast isolated from Biological Soil Crust.</title>
        <authorList>
            <person name="Kurbessoian T."/>
        </authorList>
    </citation>
    <scope>NUCLEOTIDE SEQUENCE</scope>
    <source>
        <strain evidence="8">CCFEE 5208</strain>
    </source>
</reference>
<evidence type="ECO:0000313" key="8">
    <source>
        <dbReference type="EMBL" id="KAK0321359.1"/>
    </source>
</evidence>
<dbReference type="Pfam" id="PF07690">
    <property type="entry name" value="MFS_1"/>
    <property type="match status" value="1"/>
</dbReference>
<feature type="transmembrane region" description="Helical" evidence="6">
    <location>
        <begin position="439"/>
        <end position="460"/>
    </location>
</feature>
<dbReference type="InterPro" id="IPR020846">
    <property type="entry name" value="MFS_dom"/>
</dbReference>
<proteinExistence type="predicted"/>
<dbReference type="FunFam" id="1.20.1250.20:FF:000196">
    <property type="entry name" value="MFS toxin efflux pump (AflT)"/>
    <property type="match status" value="1"/>
</dbReference>
<feature type="transmembrane region" description="Helical" evidence="6">
    <location>
        <begin position="269"/>
        <end position="289"/>
    </location>
</feature>
<dbReference type="GO" id="GO:0022857">
    <property type="term" value="F:transmembrane transporter activity"/>
    <property type="evidence" value="ECO:0007669"/>
    <property type="project" value="InterPro"/>
</dbReference>
<dbReference type="PANTHER" id="PTHR23501:SF201">
    <property type="entry name" value="MFS AFLATOXIN EFFLUX PUMP"/>
    <property type="match status" value="1"/>
</dbReference>
<dbReference type="SUPFAM" id="SSF103473">
    <property type="entry name" value="MFS general substrate transporter"/>
    <property type="match status" value="1"/>
</dbReference>
<feature type="transmembrane region" description="Helical" evidence="6">
    <location>
        <begin position="576"/>
        <end position="598"/>
    </location>
</feature>
<comment type="subcellular location">
    <subcellularLocation>
        <location evidence="1">Membrane</location>
        <topology evidence="1">Multi-pass membrane protein</topology>
    </subcellularLocation>
</comment>
<accession>A0AAN6FMZ5</accession>
<feature type="compositionally biased region" description="Low complexity" evidence="5">
    <location>
        <begin position="1"/>
        <end position="16"/>
    </location>
</feature>
<feature type="compositionally biased region" description="Basic and acidic residues" evidence="5">
    <location>
        <begin position="29"/>
        <end position="38"/>
    </location>
</feature>
<evidence type="ECO:0000256" key="4">
    <source>
        <dbReference type="ARBA" id="ARBA00023136"/>
    </source>
</evidence>
<evidence type="ECO:0000256" key="6">
    <source>
        <dbReference type="SAM" id="Phobius"/>
    </source>
</evidence>
<keyword evidence="3 6" id="KW-1133">Transmembrane helix</keyword>
<keyword evidence="2 6" id="KW-0812">Transmembrane</keyword>
<dbReference type="Proteomes" id="UP001168146">
    <property type="component" value="Unassembled WGS sequence"/>
</dbReference>
<dbReference type="CDD" id="cd17502">
    <property type="entry name" value="MFS_Azr1_MDR_like"/>
    <property type="match status" value="1"/>
</dbReference>
<feature type="transmembrane region" description="Helical" evidence="6">
    <location>
        <begin position="310"/>
        <end position="330"/>
    </location>
</feature>
<feature type="domain" description="Major facilitator superfamily (MFS) profile" evidence="7">
    <location>
        <begin position="78"/>
        <end position="603"/>
    </location>
</feature>
<evidence type="ECO:0000259" key="7">
    <source>
        <dbReference type="PROSITE" id="PS50850"/>
    </source>
</evidence>
<evidence type="ECO:0000256" key="2">
    <source>
        <dbReference type="ARBA" id="ARBA00022692"/>
    </source>
</evidence>
<comment type="caution">
    <text evidence="8">The sequence shown here is derived from an EMBL/GenBank/DDBJ whole genome shotgun (WGS) entry which is preliminary data.</text>
</comment>
<dbReference type="AlphaFoldDB" id="A0AAN6FMZ5"/>
<feature type="transmembrane region" description="Helical" evidence="6">
    <location>
        <begin position="113"/>
        <end position="131"/>
    </location>
</feature>
<dbReference type="PROSITE" id="PS50850">
    <property type="entry name" value="MFS"/>
    <property type="match status" value="1"/>
</dbReference>
<feature type="transmembrane region" description="Helical" evidence="6">
    <location>
        <begin position="472"/>
        <end position="493"/>
    </location>
</feature>
<feature type="transmembrane region" description="Helical" evidence="6">
    <location>
        <begin position="168"/>
        <end position="189"/>
    </location>
</feature>
<protein>
    <recommendedName>
        <fullName evidence="7">Major facilitator superfamily (MFS) profile domain-containing protein</fullName>
    </recommendedName>
</protein>
<gene>
    <name evidence="8" type="ORF">LTR82_007812</name>
</gene>